<dbReference type="InterPro" id="IPR050155">
    <property type="entry name" value="HAD-like_hydrolase_sf"/>
</dbReference>
<dbReference type="GO" id="GO:0008967">
    <property type="term" value="F:phosphoglycolate phosphatase activity"/>
    <property type="evidence" value="ECO:0007669"/>
    <property type="project" value="UniProtKB-EC"/>
</dbReference>
<dbReference type="GO" id="GO:0006281">
    <property type="term" value="P:DNA repair"/>
    <property type="evidence" value="ECO:0007669"/>
    <property type="project" value="TreeGrafter"/>
</dbReference>
<dbReference type="Gene3D" id="1.10.150.240">
    <property type="entry name" value="Putative phosphatase, domain 2"/>
    <property type="match status" value="1"/>
</dbReference>
<comment type="catalytic activity">
    <reaction evidence="1">
        <text>2-phosphoglycolate + H2O = glycolate + phosphate</text>
        <dbReference type="Rhea" id="RHEA:14369"/>
        <dbReference type="ChEBI" id="CHEBI:15377"/>
        <dbReference type="ChEBI" id="CHEBI:29805"/>
        <dbReference type="ChEBI" id="CHEBI:43474"/>
        <dbReference type="ChEBI" id="CHEBI:58033"/>
        <dbReference type="EC" id="3.1.3.18"/>
    </reaction>
</comment>
<keyword evidence="7" id="KW-1185">Reference proteome</keyword>
<dbReference type="NCBIfam" id="TIGR01509">
    <property type="entry name" value="HAD-SF-IA-v3"/>
    <property type="match status" value="1"/>
</dbReference>
<dbReference type="GO" id="GO:0005829">
    <property type="term" value="C:cytosol"/>
    <property type="evidence" value="ECO:0007669"/>
    <property type="project" value="TreeGrafter"/>
</dbReference>
<gene>
    <name evidence="6" type="ORF">JGI24_00328</name>
</gene>
<comment type="similarity">
    <text evidence="3">Belongs to the HAD-like hydrolase superfamily. CbbY/CbbZ/Gph/YieH family.</text>
</comment>
<dbReference type="EMBL" id="CZVU01000008">
    <property type="protein sequence ID" value="CUS97736.1"/>
    <property type="molecule type" value="Genomic_DNA"/>
</dbReference>
<dbReference type="PANTHER" id="PTHR43434:SF1">
    <property type="entry name" value="PHOSPHOGLYCOLATE PHOSPHATASE"/>
    <property type="match status" value="1"/>
</dbReference>
<evidence type="ECO:0000256" key="3">
    <source>
        <dbReference type="ARBA" id="ARBA00006171"/>
    </source>
</evidence>
<protein>
    <recommendedName>
        <fullName evidence="4">phosphoglycolate phosphatase</fullName>
        <ecNumber evidence="4">3.1.3.18</ecNumber>
    </recommendedName>
</protein>
<dbReference type="SFLD" id="SFLDG01129">
    <property type="entry name" value="C1.5:_HAD__Beta-PGM__Phosphata"/>
    <property type="match status" value="1"/>
</dbReference>
<dbReference type="SFLD" id="SFLDS00003">
    <property type="entry name" value="Haloacid_Dehalogenase"/>
    <property type="match status" value="1"/>
</dbReference>
<dbReference type="EC" id="3.1.3.18" evidence="4"/>
<organism evidence="6 7">
    <name type="scientific">Kryptobacter tengchongensis</name>
    <dbReference type="NCBI Taxonomy" id="1643429"/>
    <lineage>
        <taxon>Bacteria</taxon>
        <taxon>Pseudomonadati</taxon>
        <taxon>Candidatus Kryptoniota</taxon>
        <taxon>Candidatus Kryptobacter</taxon>
    </lineage>
</organism>
<dbReference type="SUPFAM" id="SSF56784">
    <property type="entry name" value="HAD-like"/>
    <property type="match status" value="1"/>
</dbReference>
<dbReference type="SFLD" id="SFLDG01135">
    <property type="entry name" value="C1.5.6:_HAD__Beta-PGM__Phospha"/>
    <property type="match status" value="1"/>
</dbReference>
<dbReference type="InterPro" id="IPR036412">
    <property type="entry name" value="HAD-like_sf"/>
</dbReference>
<dbReference type="InterPro" id="IPR023214">
    <property type="entry name" value="HAD_sf"/>
</dbReference>
<dbReference type="InterPro" id="IPR041492">
    <property type="entry name" value="HAD_2"/>
</dbReference>
<dbReference type="PRINTS" id="PR00413">
    <property type="entry name" value="HADHALOGNASE"/>
</dbReference>
<dbReference type="RefSeq" id="WP_072149810.1">
    <property type="nucleotide sequence ID" value="NZ_CZVU01000008.1"/>
</dbReference>
<dbReference type="OrthoDB" id="9807630at2"/>
<comment type="pathway">
    <text evidence="2">Organic acid metabolism; glycolate biosynthesis; glycolate from 2-phosphoglycolate: step 1/1.</text>
</comment>
<feature type="domain" description="Type 9 secretion system plug protein N-terminal" evidence="5">
    <location>
        <begin position="293"/>
        <end position="396"/>
    </location>
</feature>
<proteinExistence type="inferred from homology"/>
<evidence type="ECO:0000256" key="1">
    <source>
        <dbReference type="ARBA" id="ARBA00000830"/>
    </source>
</evidence>
<dbReference type="InterPro" id="IPR031345">
    <property type="entry name" value="T9SS_Plug_N"/>
</dbReference>
<evidence type="ECO:0000256" key="2">
    <source>
        <dbReference type="ARBA" id="ARBA00004818"/>
    </source>
</evidence>
<dbReference type="Gene3D" id="2.60.40.10">
    <property type="entry name" value="Immunoglobulins"/>
    <property type="match status" value="1"/>
</dbReference>
<accession>A0A656D456</accession>
<dbReference type="Pfam" id="PF13419">
    <property type="entry name" value="HAD_2"/>
    <property type="match status" value="1"/>
</dbReference>
<evidence type="ECO:0000259" key="5">
    <source>
        <dbReference type="Pfam" id="PF17116"/>
    </source>
</evidence>
<dbReference type="Gene3D" id="3.40.50.1000">
    <property type="entry name" value="HAD superfamily/HAD-like"/>
    <property type="match status" value="1"/>
</dbReference>
<evidence type="ECO:0000313" key="7">
    <source>
        <dbReference type="Proteomes" id="UP000243065"/>
    </source>
</evidence>
<name>A0A656D456_KRYT1</name>
<sequence>MKIKCVIFDLDGTIAQTNELIFETFNYISQKYTGRKFSNEEIPVLFFGPPEEGGIRKLLQFFSSNEEVLKNLDSFTESAVREFYSYYERNHDKAKVYAGIKDLLSFLKDKGIKLAIFTGKGKVTTSITLRKLGIEKFFDVVITGDDVKQHKPSGEGIRKIIDILGLKPDEVILVGDAVSDVKAGKEAGVKIISALWDSYGKEKVIELKPDFVVYSVDELKKLLDELISEPEEKNKNILWCFLLSFLLLTNFLFTQDDFEIKGLRVYSYEDEIYPPVIVRYDTLWNGEPNTMNDYIVIEFDVKCASLPDIGIRFYHCDRNWRKTENIFVQSFFHSKTLYLNYATAEKGIKGYNYHFKNVFPDPDGIVQFPYSGNYIFEIYNTKADTVIYASGRFIVVDKLTEVRARLSKVLLSEMADFKNYVNQIDIEVDVPDSLNWYYITTVDVYENWKIFYPYAIDFGERKKYTYVSGFPSKTRIFKIWKIFPLNEYRQIDLRNEKIYPNGQPVIPIGGIDKVRKFWQGERDMDGGCKVVEEGMYSEYLEVIFRLEIDRETEQKIKGDIYIVGAFNNWKPEKEDVLKYDPAGNYYFVKKWLKRGIYDYQYVIGYYDYTKDEVVVVDWLGLEGNDWQTSNSYYIVVYYKDPQFGGFDRIIGFTKIKG</sequence>
<dbReference type="AlphaFoldDB" id="A0A656D456"/>
<dbReference type="InterPro" id="IPR006439">
    <property type="entry name" value="HAD-SF_hydro_IA"/>
</dbReference>
<evidence type="ECO:0000313" key="6">
    <source>
        <dbReference type="EMBL" id="CUS97736.1"/>
    </source>
</evidence>
<reference evidence="6 7" key="1">
    <citation type="submission" date="2015-11" db="EMBL/GenBank/DDBJ databases">
        <authorList>
            <person name="Varghese N."/>
        </authorList>
    </citation>
    <scope>NUCLEOTIDE SEQUENCE [LARGE SCALE GENOMIC DNA]</scope>
    <source>
        <strain evidence="6 7">JGI-24</strain>
    </source>
</reference>
<dbReference type="NCBIfam" id="TIGR01549">
    <property type="entry name" value="HAD-SF-IA-v1"/>
    <property type="match status" value="1"/>
</dbReference>
<dbReference type="InterPro" id="IPR013783">
    <property type="entry name" value="Ig-like_fold"/>
</dbReference>
<dbReference type="PANTHER" id="PTHR43434">
    <property type="entry name" value="PHOSPHOGLYCOLATE PHOSPHATASE"/>
    <property type="match status" value="1"/>
</dbReference>
<dbReference type="Pfam" id="PF17116">
    <property type="entry name" value="T9SS_plug_1st"/>
    <property type="match status" value="1"/>
</dbReference>
<dbReference type="InterPro" id="IPR023198">
    <property type="entry name" value="PGP-like_dom2"/>
</dbReference>
<evidence type="ECO:0000256" key="4">
    <source>
        <dbReference type="ARBA" id="ARBA00013078"/>
    </source>
</evidence>
<dbReference type="Proteomes" id="UP000243065">
    <property type="component" value="Unassembled WGS sequence"/>
</dbReference>